<evidence type="ECO:0000256" key="12">
    <source>
        <dbReference type="ARBA" id="ARBA00049518"/>
    </source>
</evidence>
<dbReference type="Gene3D" id="3.90.480.10">
    <property type="entry name" value="Sulfite Reductase Hemoprotein,Domain 2"/>
    <property type="match status" value="1"/>
</dbReference>
<evidence type="ECO:0000256" key="10">
    <source>
        <dbReference type="ARBA" id="ARBA00023004"/>
    </source>
</evidence>
<evidence type="ECO:0000256" key="11">
    <source>
        <dbReference type="ARBA" id="ARBA00023014"/>
    </source>
</evidence>
<evidence type="ECO:0000256" key="2">
    <source>
        <dbReference type="ARBA" id="ARBA00001966"/>
    </source>
</evidence>
<evidence type="ECO:0000256" key="1">
    <source>
        <dbReference type="ARBA" id="ARBA00001929"/>
    </source>
</evidence>
<evidence type="ECO:0000256" key="7">
    <source>
        <dbReference type="ARBA" id="ARBA00022723"/>
    </source>
</evidence>
<dbReference type="InterPro" id="IPR045169">
    <property type="entry name" value="NO2/SO3_Rdtase_4Fe4S_prot"/>
</dbReference>
<name>A0ABU5RRX5_9CYAN</name>
<keyword evidence="8" id="KW-0883">Thioether bond</keyword>
<dbReference type="NCBIfam" id="TIGR02042">
    <property type="entry name" value="sir"/>
    <property type="match status" value="1"/>
</dbReference>
<evidence type="ECO:0000256" key="6">
    <source>
        <dbReference type="ARBA" id="ARBA00022617"/>
    </source>
</evidence>
<comment type="cofactor">
    <cofactor evidence="1">
        <name>siroheme</name>
        <dbReference type="ChEBI" id="CHEBI:60052"/>
    </cofactor>
</comment>
<dbReference type="SUPFAM" id="SSF55124">
    <property type="entry name" value="Nitrite/Sulfite reductase N-terminal domain-like"/>
    <property type="match status" value="2"/>
</dbReference>
<keyword evidence="7" id="KW-0479">Metal-binding</keyword>
<keyword evidence="6" id="KW-0349">Heme</keyword>
<dbReference type="InterPro" id="IPR036136">
    <property type="entry name" value="Nit/Sulf_reduc_fer-like_dom_sf"/>
</dbReference>
<dbReference type="Proteomes" id="UP001304461">
    <property type="component" value="Unassembled WGS sequence"/>
</dbReference>
<keyword evidence="11" id="KW-0411">Iron-sulfur</keyword>
<evidence type="ECO:0000256" key="5">
    <source>
        <dbReference type="ARBA" id="ARBA00022485"/>
    </source>
</evidence>
<dbReference type="GO" id="GO:0050311">
    <property type="term" value="F:sulfite reductase (ferredoxin) activity"/>
    <property type="evidence" value="ECO:0007669"/>
    <property type="project" value="UniProtKB-EC"/>
</dbReference>
<dbReference type="InterPro" id="IPR045854">
    <property type="entry name" value="NO2/SO3_Rdtase_4Fe4S_sf"/>
</dbReference>
<dbReference type="Gene3D" id="3.30.413.10">
    <property type="entry name" value="Sulfite Reductase Hemoprotein, domain 1"/>
    <property type="match status" value="2"/>
</dbReference>
<comment type="similarity">
    <text evidence="3">Belongs to the nitrite and sulfite reductase 4Fe-4S domain family.</text>
</comment>
<feature type="domain" description="Nitrite/sulphite reductase 4Fe-4S" evidence="14">
    <location>
        <begin position="225"/>
        <end position="355"/>
    </location>
</feature>
<evidence type="ECO:0000256" key="9">
    <source>
        <dbReference type="ARBA" id="ARBA00023002"/>
    </source>
</evidence>
<protein>
    <recommendedName>
        <fullName evidence="4">assimilatory sulfite reductase (ferredoxin)</fullName>
        <ecNumber evidence="4">1.8.7.1</ecNumber>
    </recommendedName>
</protein>
<dbReference type="PANTHER" id="PTHR11493">
    <property type="entry name" value="SULFITE REDUCTASE [NADPH] SUBUNIT BETA-RELATED"/>
    <property type="match status" value="1"/>
</dbReference>
<organism evidence="16 17">
    <name type="scientific">Cyanobium gracile UHCC 0139</name>
    <dbReference type="NCBI Taxonomy" id="3110308"/>
    <lineage>
        <taxon>Bacteria</taxon>
        <taxon>Bacillati</taxon>
        <taxon>Cyanobacteriota</taxon>
        <taxon>Cyanophyceae</taxon>
        <taxon>Synechococcales</taxon>
        <taxon>Prochlorococcaceae</taxon>
        <taxon>Cyanobium</taxon>
    </lineage>
</organism>
<dbReference type="InterPro" id="IPR005117">
    <property type="entry name" value="NiRdtase/SiRdtase_haem-b_fer"/>
</dbReference>
<feature type="domain" description="Nitrite/Sulfite reductase ferredoxin-like" evidence="15">
    <location>
        <begin position="375"/>
        <end position="438"/>
    </location>
</feature>
<evidence type="ECO:0000256" key="13">
    <source>
        <dbReference type="SAM" id="MobiDB-lite"/>
    </source>
</evidence>
<feature type="domain" description="Nitrite/sulphite reductase 4Fe-4S" evidence="14">
    <location>
        <begin position="452"/>
        <end position="585"/>
    </location>
</feature>
<evidence type="ECO:0000313" key="16">
    <source>
        <dbReference type="EMBL" id="MEA5390521.1"/>
    </source>
</evidence>
<dbReference type="PRINTS" id="PR00397">
    <property type="entry name" value="SIROHAEM"/>
</dbReference>
<dbReference type="InterPro" id="IPR011787">
    <property type="entry name" value="SiR_ferredoxin-dep"/>
</dbReference>
<evidence type="ECO:0000259" key="15">
    <source>
        <dbReference type="Pfam" id="PF03460"/>
    </source>
</evidence>
<comment type="catalytic activity">
    <reaction evidence="12">
        <text>hydrogen sulfide + 6 oxidized [2Fe-2S]-[ferredoxin] + 3 H2O = sulfite + 6 reduced [2Fe-2S]-[ferredoxin] + 7 H(+)</text>
        <dbReference type="Rhea" id="RHEA:23132"/>
        <dbReference type="Rhea" id="RHEA-COMP:10000"/>
        <dbReference type="Rhea" id="RHEA-COMP:10001"/>
        <dbReference type="ChEBI" id="CHEBI:15377"/>
        <dbReference type="ChEBI" id="CHEBI:15378"/>
        <dbReference type="ChEBI" id="CHEBI:17359"/>
        <dbReference type="ChEBI" id="CHEBI:29919"/>
        <dbReference type="ChEBI" id="CHEBI:33737"/>
        <dbReference type="ChEBI" id="CHEBI:33738"/>
        <dbReference type="EC" id="1.8.7.1"/>
    </reaction>
</comment>
<dbReference type="PROSITE" id="PS00365">
    <property type="entry name" value="NIR_SIR"/>
    <property type="match status" value="1"/>
</dbReference>
<evidence type="ECO:0000259" key="14">
    <source>
        <dbReference type="Pfam" id="PF01077"/>
    </source>
</evidence>
<feature type="compositionally biased region" description="Polar residues" evidence="13">
    <location>
        <begin position="1"/>
        <end position="13"/>
    </location>
</feature>
<feature type="domain" description="Nitrite/Sulfite reductase ferredoxin-like" evidence="15">
    <location>
        <begin position="81"/>
        <end position="134"/>
    </location>
</feature>
<gene>
    <name evidence="16" type="primary">sir</name>
    <name evidence="16" type="ORF">VB738_04510</name>
</gene>
<dbReference type="EMBL" id="JAYGHX010000002">
    <property type="protein sequence ID" value="MEA5390521.1"/>
    <property type="molecule type" value="Genomic_DNA"/>
</dbReference>
<dbReference type="InterPro" id="IPR006067">
    <property type="entry name" value="NO2/SO3_Rdtase_4Fe4S_dom"/>
</dbReference>
<accession>A0ABU5RRX5</accession>
<sequence>MTSTTVADSTSLPSAAPAKPPTKQEALKAGSGHLHDPLAAELGNDLPSFTDPAVQILKFHGSYQQDDRDKRRKGAEKDWQMMLRLRNPGGRIPTSLYLALDSLADRLGNGTLRITTRQAFQMHGVQKTDLKDVIGGIVRALGSTLSACGDINRNVMAPAAPFERDGYPEARLLADQIADLLAPQAAEGSYLDLWVDGDLSYRIKPKGPVRKARRLQESGAVFSGDAAEPLYGSTYLPRKFKVAVTVPGDNSVDLLTQDIGLVLFSDPSGRPLGCNVYVGGGMGRTHNKEETFARTADPLGYVAAGHVLELVQAIVALQRDHGDREQRRHARMKYLIHDRGVDWFRTELGRYFPHPIKGMRREPPAVLTDYLGWHRQSPGLWFVGLPVLCGRLQGELKSGLRRLVETYQLEVRLTPNQDLLLCNIGSAQRASVREGLAALGLTAPEAPAPLARHALACPALPLCGLAITEAERILPSVLERLEALLERLEISKPLLVRMTGCPNGCARPYMAEIGLVGSAVDTYQLWLGGSHGLTRLASPYLEKMPLEKLETTLEPLLVAWRDEGGPRSRFGDFVERIGAERVARLLAAA</sequence>
<comment type="cofactor">
    <cofactor evidence="2">
        <name>[4Fe-4S] cluster</name>
        <dbReference type="ChEBI" id="CHEBI:49883"/>
    </cofactor>
</comment>
<dbReference type="SUPFAM" id="SSF56014">
    <property type="entry name" value="Nitrite and sulphite reductase 4Fe-4S domain-like"/>
    <property type="match status" value="2"/>
</dbReference>
<keyword evidence="10" id="KW-0408">Iron</keyword>
<dbReference type="Pfam" id="PF03460">
    <property type="entry name" value="NIR_SIR_ferr"/>
    <property type="match status" value="2"/>
</dbReference>
<evidence type="ECO:0000256" key="4">
    <source>
        <dbReference type="ARBA" id="ARBA00012353"/>
    </source>
</evidence>
<dbReference type="InterPro" id="IPR006066">
    <property type="entry name" value="NO2/SO3_Rdtase_FeS/sirohaem_BS"/>
</dbReference>
<keyword evidence="17" id="KW-1185">Reference proteome</keyword>
<keyword evidence="9 16" id="KW-0560">Oxidoreductase</keyword>
<comment type="caution">
    <text evidence="16">The sequence shown here is derived from an EMBL/GenBank/DDBJ whole genome shotgun (WGS) entry which is preliminary data.</text>
</comment>
<dbReference type="EC" id="1.8.7.1" evidence="4"/>
<evidence type="ECO:0000313" key="17">
    <source>
        <dbReference type="Proteomes" id="UP001304461"/>
    </source>
</evidence>
<evidence type="ECO:0000256" key="8">
    <source>
        <dbReference type="ARBA" id="ARBA00022784"/>
    </source>
</evidence>
<dbReference type="RefSeq" id="WP_323304616.1">
    <property type="nucleotide sequence ID" value="NZ_JAYGHX010000002.1"/>
</dbReference>
<dbReference type="NCBIfam" id="NF010029">
    <property type="entry name" value="PRK13504.1"/>
    <property type="match status" value="1"/>
</dbReference>
<keyword evidence="5" id="KW-0004">4Fe-4S</keyword>
<dbReference type="PANTHER" id="PTHR11493:SF47">
    <property type="entry name" value="SULFITE REDUCTASE [NADPH] SUBUNIT BETA"/>
    <property type="match status" value="1"/>
</dbReference>
<proteinExistence type="inferred from homology"/>
<feature type="region of interest" description="Disordered" evidence="13">
    <location>
        <begin position="1"/>
        <end position="30"/>
    </location>
</feature>
<reference evidence="16 17" key="1">
    <citation type="submission" date="2023-12" db="EMBL/GenBank/DDBJ databases">
        <title>Baltic Sea Cyanobacteria.</title>
        <authorList>
            <person name="Delbaje E."/>
            <person name="Fewer D.P."/>
            <person name="Shishido T.K."/>
        </authorList>
    </citation>
    <scope>NUCLEOTIDE SEQUENCE [LARGE SCALE GENOMIC DNA]</scope>
    <source>
        <strain evidence="16 17">UHCC 0139</strain>
    </source>
</reference>
<evidence type="ECO:0000256" key="3">
    <source>
        <dbReference type="ARBA" id="ARBA00010429"/>
    </source>
</evidence>
<dbReference type="Pfam" id="PF01077">
    <property type="entry name" value="NIR_SIR"/>
    <property type="match status" value="2"/>
</dbReference>